<feature type="transmembrane region" description="Helical" evidence="1">
    <location>
        <begin position="6"/>
        <end position="24"/>
    </location>
</feature>
<keyword evidence="1" id="KW-0812">Transmembrane</keyword>
<keyword evidence="1" id="KW-0472">Membrane</keyword>
<keyword evidence="1" id="KW-1133">Transmembrane helix</keyword>
<gene>
    <name evidence="2" type="ORF">K450DRAFT_224839</name>
</gene>
<dbReference type="Proteomes" id="UP001206595">
    <property type="component" value="Unassembled WGS sequence"/>
</dbReference>
<comment type="caution">
    <text evidence="2">The sequence shown here is derived from an EMBL/GenBank/DDBJ whole genome shotgun (WGS) entry which is preliminary data.</text>
</comment>
<reference evidence="2" key="1">
    <citation type="submission" date="2021-06" db="EMBL/GenBank/DDBJ databases">
        <authorList>
            <consortium name="DOE Joint Genome Institute"/>
            <person name="Mondo S.J."/>
            <person name="Amses K.R."/>
            <person name="Simmons D.R."/>
            <person name="Longcore J.E."/>
            <person name="Seto K."/>
            <person name="Alves G.H."/>
            <person name="Bonds A.E."/>
            <person name="Quandt C.A."/>
            <person name="Davis W.J."/>
            <person name="Chang Y."/>
            <person name="Letcher P.M."/>
            <person name="Powell M.J."/>
            <person name="Kuo A."/>
            <person name="Labutti K."/>
            <person name="Pangilinan J."/>
            <person name="Andreopoulos W."/>
            <person name="Tritt A."/>
            <person name="Riley R."/>
            <person name="Hundley H."/>
            <person name="Johnson J."/>
            <person name="Lipzen A."/>
            <person name="Barry K."/>
            <person name="Berbee M.L."/>
            <person name="Buchler N.E."/>
            <person name="Grigoriev I.V."/>
            <person name="Spatafora J.W."/>
            <person name="Stajich J.E."/>
            <person name="James T.Y."/>
        </authorList>
    </citation>
    <scope>NUCLEOTIDE SEQUENCE</scope>
    <source>
        <strain evidence="2">AG</strain>
    </source>
</reference>
<reference evidence="2" key="2">
    <citation type="journal article" date="2022" name="Proc. Natl. Acad. Sci. U.S.A.">
        <title>Diploid-dominant life cycles characterize the early evolution of Fungi.</title>
        <authorList>
            <person name="Amses K.R."/>
            <person name="Simmons D.R."/>
            <person name="Longcore J.E."/>
            <person name="Mondo S.J."/>
            <person name="Seto K."/>
            <person name="Jeronimo G.H."/>
            <person name="Bonds A.E."/>
            <person name="Quandt C.A."/>
            <person name="Davis W.J."/>
            <person name="Chang Y."/>
            <person name="Federici B.A."/>
            <person name="Kuo A."/>
            <person name="LaButti K."/>
            <person name="Pangilinan J."/>
            <person name="Andreopoulos W."/>
            <person name="Tritt A."/>
            <person name="Riley R."/>
            <person name="Hundley H."/>
            <person name="Johnson J."/>
            <person name="Lipzen A."/>
            <person name="Barry K."/>
            <person name="Lang B.F."/>
            <person name="Cuomo C.A."/>
            <person name="Buchler N.E."/>
            <person name="Grigoriev I.V."/>
            <person name="Spatafora J.W."/>
            <person name="Stajich J.E."/>
            <person name="James T.Y."/>
        </authorList>
    </citation>
    <scope>NUCLEOTIDE SEQUENCE</scope>
    <source>
        <strain evidence="2">AG</strain>
    </source>
</reference>
<name>A0AAD5HI23_UMBRA</name>
<dbReference type="RefSeq" id="XP_051448235.1">
    <property type="nucleotide sequence ID" value="XM_051586279.1"/>
</dbReference>
<organism evidence="2 3">
    <name type="scientific">Umbelopsis ramanniana AG</name>
    <dbReference type="NCBI Taxonomy" id="1314678"/>
    <lineage>
        <taxon>Eukaryota</taxon>
        <taxon>Fungi</taxon>
        <taxon>Fungi incertae sedis</taxon>
        <taxon>Mucoromycota</taxon>
        <taxon>Mucoromycotina</taxon>
        <taxon>Umbelopsidomycetes</taxon>
        <taxon>Umbelopsidales</taxon>
        <taxon>Umbelopsidaceae</taxon>
        <taxon>Umbelopsis</taxon>
    </lineage>
</organism>
<dbReference type="AlphaFoldDB" id="A0AAD5HI23"/>
<dbReference type="EMBL" id="MU620897">
    <property type="protein sequence ID" value="KAI8583231.1"/>
    <property type="molecule type" value="Genomic_DNA"/>
</dbReference>
<dbReference type="GeneID" id="75911627"/>
<sequence length="60" mass="6741">MKTSHLVLAFTPYSVMTLSVFPILSQRMDLFLTYSISLLLHDFGNFSLFTSSTTTVNYAA</sequence>
<accession>A0AAD5HI23</accession>
<proteinExistence type="predicted"/>
<evidence type="ECO:0000313" key="3">
    <source>
        <dbReference type="Proteomes" id="UP001206595"/>
    </source>
</evidence>
<evidence type="ECO:0000256" key="1">
    <source>
        <dbReference type="SAM" id="Phobius"/>
    </source>
</evidence>
<keyword evidence="3" id="KW-1185">Reference proteome</keyword>
<evidence type="ECO:0000313" key="2">
    <source>
        <dbReference type="EMBL" id="KAI8583231.1"/>
    </source>
</evidence>
<protein>
    <submittedName>
        <fullName evidence="2">Uncharacterized protein</fullName>
    </submittedName>
</protein>